<protein>
    <recommendedName>
        <fullName evidence="1">BclA C-terminal domain-containing protein</fullName>
    </recommendedName>
</protein>
<evidence type="ECO:0000259" key="1">
    <source>
        <dbReference type="Pfam" id="PF18573"/>
    </source>
</evidence>
<proteinExistence type="predicted"/>
<dbReference type="Gene3D" id="2.60.120.40">
    <property type="match status" value="1"/>
</dbReference>
<name>A0A1H9R094_9BACI</name>
<reference evidence="2 3" key="1">
    <citation type="submission" date="2016-10" db="EMBL/GenBank/DDBJ databases">
        <authorList>
            <person name="Varghese N."/>
            <person name="Submissions S."/>
        </authorList>
    </citation>
    <scope>NUCLEOTIDE SEQUENCE [LARGE SCALE GENOMIC DNA]</scope>
    <source>
        <strain evidence="2 3">TC-13</strain>
    </source>
</reference>
<evidence type="ECO:0000313" key="3">
    <source>
        <dbReference type="Proteomes" id="UP000199410"/>
    </source>
</evidence>
<comment type="caution">
    <text evidence="2">The sequence shown here is derived from an EMBL/GenBank/DDBJ whole genome shotgun (WGS) entry which is preliminary data.</text>
</comment>
<accession>A0A1H9R094</accession>
<dbReference type="AlphaFoldDB" id="A0A1H9R094"/>
<sequence>MILSGTDIPLPNDQQLNNVNVNGGSTTFTVQQSGTYELEYHVYLTTPLLVNSRIMLNGTELPDSVIVPVTAMDHLTKKATVNLNAGDTLSLQLYNLLGVAILTPGDPTKVTSLSITKK</sequence>
<feature type="domain" description="BclA C-terminal" evidence="1">
    <location>
        <begin position="2"/>
        <end position="111"/>
    </location>
</feature>
<dbReference type="Pfam" id="PF18573">
    <property type="entry name" value="BclA_C"/>
    <property type="match status" value="1"/>
</dbReference>
<organism evidence="2 3">
    <name type="scientific">Lysinibacillus fusiformis</name>
    <dbReference type="NCBI Taxonomy" id="28031"/>
    <lineage>
        <taxon>Bacteria</taxon>
        <taxon>Bacillati</taxon>
        <taxon>Bacillota</taxon>
        <taxon>Bacilli</taxon>
        <taxon>Bacillales</taxon>
        <taxon>Bacillaceae</taxon>
        <taxon>Lysinibacillus</taxon>
    </lineage>
</organism>
<gene>
    <name evidence="2" type="ORF">SAMN02787113_04289</name>
</gene>
<dbReference type="EMBL" id="FOEL01000021">
    <property type="protein sequence ID" value="SER66140.1"/>
    <property type="molecule type" value="Genomic_DNA"/>
</dbReference>
<evidence type="ECO:0000313" key="2">
    <source>
        <dbReference type="EMBL" id="SER66140.1"/>
    </source>
</evidence>
<dbReference type="SUPFAM" id="SSF49842">
    <property type="entry name" value="TNF-like"/>
    <property type="match status" value="1"/>
</dbReference>
<dbReference type="InterPro" id="IPR041415">
    <property type="entry name" value="BclA_C"/>
</dbReference>
<dbReference type="Proteomes" id="UP000199410">
    <property type="component" value="Unassembled WGS sequence"/>
</dbReference>
<dbReference type="InterPro" id="IPR008983">
    <property type="entry name" value="Tumour_necrosis_fac-like_dom"/>
</dbReference>